<feature type="chain" id="PRO_5007797967" description="MxaD protein" evidence="1">
    <location>
        <begin position="24"/>
        <end position="182"/>
    </location>
</feature>
<dbReference type="EMBL" id="CP014646">
    <property type="protein sequence ID" value="AMO36305.1"/>
    <property type="molecule type" value="Genomic_DNA"/>
</dbReference>
<dbReference type="Gene3D" id="3.30.530.20">
    <property type="match status" value="1"/>
</dbReference>
<dbReference type="AlphaFoldDB" id="A0A127K2X5"/>
<feature type="signal peptide" evidence="1">
    <location>
        <begin position="1"/>
        <end position="23"/>
    </location>
</feature>
<dbReference type="CDD" id="cd07821">
    <property type="entry name" value="PYR_PYL_RCAR_like"/>
    <property type="match status" value="1"/>
</dbReference>
<dbReference type="SUPFAM" id="SSF55961">
    <property type="entry name" value="Bet v1-like"/>
    <property type="match status" value="1"/>
</dbReference>
<evidence type="ECO:0000313" key="3">
    <source>
        <dbReference type="Proteomes" id="UP000036902"/>
    </source>
</evidence>
<evidence type="ECO:0000256" key="1">
    <source>
        <dbReference type="SAM" id="SignalP"/>
    </source>
</evidence>
<dbReference type="KEGG" id="thu:AC731_004770"/>
<dbReference type="Pfam" id="PF10604">
    <property type="entry name" value="Polyketide_cyc2"/>
    <property type="match status" value="1"/>
</dbReference>
<dbReference type="PANTHER" id="PTHR39332">
    <property type="entry name" value="BLL4707 PROTEIN"/>
    <property type="match status" value="1"/>
</dbReference>
<organism evidence="2 3">
    <name type="scientific">Thauera humireducens</name>
    <dbReference type="NCBI Taxonomy" id="1134435"/>
    <lineage>
        <taxon>Bacteria</taxon>
        <taxon>Pseudomonadati</taxon>
        <taxon>Pseudomonadota</taxon>
        <taxon>Betaproteobacteria</taxon>
        <taxon>Rhodocyclales</taxon>
        <taxon>Zoogloeaceae</taxon>
        <taxon>Thauera</taxon>
    </lineage>
</organism>
<gene>
    <name evidence="2" type="ORF">AC731_004770</name>
</gene>
<reference evidence="3" key="1">
    <citation type="submission" date="2016-03" db="EMBL/GenBank/DDBJ databases">
        <authorList>
            <person name="Ma C."/>
            <person name="Zhou S."/>
            <person name="Yang G."/>
        </authorList>
    </citation>
    <scope>NUCLEOTIDE SEQUENCE [LARGE SCALE GENOMIC DNA]</scope>
    <source>
        <strain evidence="3">SgZ-1</strain>
    </source>
</reference>
<sequence length="182" mass="19125">MGVSKRQFLLVVLGTALAGTASAHGPSRLKVELGIDIAAPADKVWARIGNFQDMSWHPAVASSSGNGGNAAEATRVLVLKGEGKPTIEEALRRHDPAGMSYAYKITKVDPAVLPVNNYASTLSVESTGEGKSRVTWKGAFYRGYPNNDPPPEQNDDAAIKAVTGVYQGGLDALKAEFEGGAK</sequence>
<evidence type="ECO:0008006" key="4">
    <source>
        <dbReference type="Google" id="ProtNLM"/>
    </source>
</evidence>
<keyword evidence="3" id="KW-1185">Reference proteome</keyword>
<dbReference type="RefSeq" id="WP_004251330.1">
    <property type="nucleotide sequence ID" value="NZ_CP014646.1"/>
</dbReference>
<dbReference type="Proteomes" id="UP000036902">
    <property type="component" value="Chromosome"/>
</dbReference>
<dbReference type="PANTHER" id="PTHR39332:SF7">
    <property type="entry name" value="SRPBCC FAMILY PROTEIN"/>
    <property type="match status" value="1"/>
</dbReference>
<accession>A0A127K2X5</accession>
<keyword evidence="1" id="KW-0732">Signal</keyword>
<dbReference type="InterPro" id="IPR023393">
    <property type="entry name" value="START-like_dom_sf"/>
</dbReference>
<dbReference type="InterPro" id="IPR019587">
    <property type="entry name" value="Polyketide_cyclase/dehydratase"/>
</dbReference>
<protein>
    <recommendedName>
        <fullName evidence="4">MxaD protein</fullName>
    </recommendedName>
</protein>
<name>A0A127K2X5_9RHOO</name>
<dbReference type="STRING" id="1134435.AC731_004770"/>
<proteinExistence type="predicted"/>
<evidence type="ECO:0000313" key="2">
    <source>
        <dbReference type="EMBL" id="AMO36305.1"/>
    </source>
</evidence>